<dbReference type="SUPFAM" id="SSF56219">
    <property type="entry name" value="DNase I-like"/>
    <property type="match status" value="1"/>
</dbReference>
<name>A0A0B2UYZ7_TOXCA</name>
<organism evidence="1 2">
    <name type="scientific">Toxocara canis</name>
    <name type="common">Canine roundworm</name>
    <dbReference type="NCBI Taxonomy" id="6265"/>
    <lineage>
        <taxon>Eukaryota</taxon>
        <taxon>Metazoa</taxon>
        <taxon>Ecdysozoa</taxon>
        <taxon>Nematoda</taxon>
        <taxon>Chromadorea</taxon>
        <taxon>Rhabditida</taxon>
        <taxon>Spirurina</taxon>
        <taxon>Ascaridomorpha</taxon>
        <taxon>Ascaridoidea</taxon>
        <taxon>Toxocaridae</taxon>
        <taxon>Toxocara</taxon>
    </lineage>
</organism>
<reference evidence="1 2" key="1">
    <citation type="submission" date="2014-11" db="EMBL/GenBank/DDBJ databases">
        <title>Genetic blueprint of the zoonotic pathogen Toxocara canis.</title>
        <authorList>
            <person name="Zhu X.-Q."/>
            <person name="Korhonen P.K."/>
            <person name="Cai H."/>
            <person name="Young N.D."/>
            <person name="Nejsum P."/>
            <person name="von Samson-Himmelstjerna G."/>
            <person name="Boag P.R."/>
            <person name="Tan P."/>
            <person name="Li Q."/>
            <person name="Min J."/>
            <person name="Yang Y."/>
            <person name="Wang X."/>
            <person name="Fang X."/>
            <person name="Hall R.S."/>
            <person name="Hofmann A."/>
            <person name="Sternberg P.W."/>
            <person name="Jex A.R."/>
            <person name="Gasser R.B."/>
        </authorList>
    </citation>
    <scope>NUCLEOTIDE SEQUENCE [LARGE SCALE GENOMIC DNA]</scope>
    <source>
        <strain evidence="1">PN_DK_2014</strain>
    </source>
</reference>
<evidence type="ECO:0000313" key="2">
    <source>
        <dbReference type="Proteomes" id="UP000031036"/>
    </source>
</evidence>
<gene>
    <name evidence="1" type="ORF">Tcan_01177</name>
</gene>
<dbReference type="Gene3D" id="3.60.10.10">
    <property type="entry name" value="Endonuclease/exonuclease/phosphatase"/>
    <property type="match status" value="1"/>
</dbReference>
<proteinExistence type="predicted"/>
<feature type="non-terminal residue" evidence="1">
    <location>
        <position position="164"/>
    </location>
</feature>
<dbReference type="Proteomes" id="UP000031036">
    <property type="component" value="Unassembled WGS sequence"/>
</dbReference>
<keyword evidence="2" id="KW-1185">Reference proteome</keyword>
<sequence>MLVYYMNVRSLCLEKFTELKEFILRKHPVLFSISESWFHANTPLHLFQIEGYDMINSYRRTSKMSNRGGGLIVWIRKNIIYRRLSYGVIATDSSYEQIVIKIESFVIVLFYNPPTAKISELQYYWDLILFSECSSVVLPVFIEDINSDVHNGQLKQFLSSRNLR</sequence>
<accession>A0A0B2UYZ7</accession>
<dbReference type="EMBL" id="JPKZ01002933">
    <property type="protein sequence ID" value="KHN74287.1"/>
    <property type="molecule type" value="Genomic_DNA"/>
</dbReference>
<dbReference type="InterPro" id="IPR036691">
    <property type="entry name" value="Endo/exonu/phosph_ase_sf"/>
</dbReference>
<protein>
    <submittedName>
        <fullName evidence="1">Uncharacterized protein</fullName>
    </submittedName>
</protein>
<dbReference type="AlphaFoldDB" id="A0A0B2UYZ7"/>
<comment type="caution">
    <text evidence="1">The sequence shown here is derived from an EMBL/GenBank/DDBJ whole genome shotgun (WGS) entry which is preliminary data.</text>
</comment>
<dbReference type="OrthoDB" id="6762350at2759"/>
<evidence type="ECO:0000313" key="1">
    <source>
        <dbReference type="EMBL" id="KHN74287.1"/>
    </source>
</evidence>